<comment type="caution">
    <text evidence="15">The sequence shown here is derived from an EMBL/GenBank/DDBJ whole genome shotgun (WGS) entry which is preliminary data.</text>
</comment>
<keyword evidence="8" id="KW-0325">Glycoprotein</keyword>
<protein>
    <recommendedName>
        <fullName evidence="2 10">peptidylprolyl isomerase</fullName>
        <ecNumber evidence="2 10">5.2.1.8</ecNumber>
    </recommendedName>
</protein>
<dbReference type="PROSITE" id="PS00018">
    <property type="entry name" value="EF_HAND_1"/>
    <property type="match status" value="2"/>
</dbReference>
<dbReference type="PANTHER" id="PTHR46222:SF3">
    <property type="entry name" value="PEPTIDYLPROLYL ISOMERASE"/>
    <property type="match status" value="1"/>
</dbReference>
<keyword evidence="6" id="KW-0106">Calcium</keyword>
<evidence type="ECO:0000313" key="15">
    <source>
        <dbReference type="EMBL" id="GFS02489.1"/>
    </source>
</evidence>
<dbReference type="InterPro" id="IPR052273">
    <property type="entry name" value="PPIase_FKBP"/>
</dbReference>
<evidence type="ECO:0000313" key="16">
    <source>
        <dbReference type="Proteomes" id="UP000762676"/>
    </source>
</evidence>
<dbReference type="EC" id="5.2.1.8" evidence="2 10"/>
<feature type="domain" description="EF-hand" evidence="14">
    <location>
        <begin position="240"/>
        <end position="273"/>
    </location>
</feature>
<dbReference type="PANTHER" id="PTHR46222">
    <property type="entry name" value="PEPTIDYL-PROLYL CIS-TRANS ISOMERASE FKBP7/14"/>
    <property type="match status" value="1"/>
</dbReference>
<dbReference type="SUPFAM" id="SSF47473">
    <property type="entry name" value="EF-hand"/>
    <property type="match status" value="1"/>
</dbReference>
<comment type="catalytic activity">
    <reaction evidence="1 10">
        <text>[protein]-peptidylproline (omega=180) = [protein]-peptidylproline (omega=0)</text>
        <dbReference type="Rhea" id="RHEA:16237"/>
        <dbReference type="Rhea" id="RHEA-COMP:10747"/>
        <dbReference type="Rhea" id="RHEA-COMP:10748"/>
        <dbReference type="ChEBI" id="CHEBI:83833"/>
        <dbReference type="ChEBI" id="CHEBI:83834"/>
        <dbReference type="EC" id="5.2.1.8"/>
    </reaction>
</comment>
<reference evidence="15 16" key="1">
    <citation type="journal article" date="2021" name="Elife">
        <title>Chloroplast acquisition without the gene transfer in kleptoplastic sea slugs, Plakobranchus ocellatus.</title>
        <authorList>
            <person name="Maeda T."/>
            <person name="Takahashi S."/>
            <person name="Yoshida T."/>
            <person name="Shimamura S."/>
            <person name="Takaki Y."/>
            <person name="Nagai Y."/>
            <person name="Toyoda A."/>
            <person name="Suzuki Y."/>
            <person name="Arimoto A."/>
            <person name="Ishii H."/>
            <person name="Satoh N."/>
            <person name="Nishiyama T."/>
            <person name="Hasebe M."/>
            <person name="Maruyama T."/>
            <person name="Minagawa J."/>
            <person name="Obokata J."/>
            <person name="Shigenobu S."/>
        </authorList>
    </citation>
    <scope>NUCLEOTIDE SEQUENCE [LARGE SCALE GENOMIC DNA]</scope>
</reference>
<dbReference type="Proteomes" id="UP000762676">
    <property type="component" value="Unassembled WGS sequence"/>
</dbReference>
<proteinExistence type="predicted"/>
<dbReference type="GO" id="GO:0005783">
    <property type="term" value="C:endoplasmic reticulum"/>
    <property type="evidence" value="ECO:0007669"/>
    <property type="project" value="UniProtKB-ARBA"/>
</dbReference>
<dbReference type="Pfam" id="PF00254">
    <property type="entry name" value="FKBP_C"/>
    <property type="match status" value="1"/>
</dbReference>
<evidence type="ECO:0000256" key="6">
    <source>
        <dbReference type="ARBA" id="ARBA00022837"/>
    </source>
</evidence>
<evidence type="ECO:0000256" key="8">
    <source>
        <dbReference type="ARBA" id="ARBA00023180"/>
    </source>
</evidence>
<evidence type="ECO:0000256" key="7">
    <source>
        <dbReference type="ARBA" id="ARBA00023110"/>
    </source>
</evidence>
<keyword evidence="16" id="KW-1185">Reference proteome</keyword>
<dbReference type="PROSITE" id="PS50059">
    <property type="entry name" value="FKBP_PPIASE"/>
    <property type="match status" value="1"/>
</dbReference>
<dbReference type="PROSITE" id="PS50222">
    <property type="entry name" value="EF_HAND_2"/>
    <property type="match status" value="2"/>
</dbReference>
<dbReference type="Gene3D" id="1.10.238.10">
    <property type="entry name" value="EF-hand"/>
    <property type="match status" value="1"/>
</dbReference>
<dbReference type="Gene3D" id="3.10.50.40">
    <property type="match status" value="1"/>
</dbReference>
<evidence type="ECO:0000256" key="2">
    <source>
        <dbReference type="ARBA" id="ARBA00013194"/>
    </source>
</evidence>
<evidence type="ECO:0000256" key="11">
    <source>
        <dbReference type="SAM" id="MobiDB-lite"/>
    </source>
</evidence>
<name>A0AAV4HWB8_9GAST</name>
<dbReference type="InterPro" id="IPR011992">
    <property type="entry name" value="EF-hand-dom_pair"/>
</dbReference>
<sequence>MLRAVLGTISCQTRNSTRTKLGSWCLLGGCVYLGIAFDPRTGRRKISTKVVMALKLHSIAALFLVALVLSSRGDDSDQNEAPGEKITVEVMTPPPEDCERKSKRNDMLSMHYVGTLTESGTKFDASLDRGEPFEFQLGAGQVIKGWEEGLVDMCVGEKRKLLIPASKGYGSSGAGDTIPPNAGLTFEVELLEIKDGKVPPNVFKEIDVNEDKFLSQEEVSDYLKRQAEKAGDSGEEMMQQHNEIITQIFEHEDQDKDGLISHDEFSGPKHDEL</sequence>
<dbReference type="InterPro" id="IPR046357">
    <property type="entry name" value="PPIase_dom_sf"/>
</dbReference>
<keyword evidence="5" id="KW-0256">Endoplasmic reticulum</keyword>
<dbReference type="EMBL" id="BMAT01012950">
    <property type="protein sequence ID" value="GFS02489.1"/>
    <property type="molecule type" value="Genomic_DNA"/>
</dbReference>
<keyword evidence="4" id="KW-0677">Repeat</keyword>
<evidence type="ECO:0000259" key="13">
    <source>
        <dbReference type="PROSITE" id="PS50059"/>
    </source>
</evidence>
<keyword evidence="12" id="KW-0812">Transmembrane</keyword>
<evidence type="ECO:0000259" key="14">
    <source>
        <dbReference type="PROSITE" id="PS50222"/>
    </source>
</evidence>
<evidence type="ECO:0000256" key="4">
    <source>
        <dbReference type="ARBA" id="ARBA00022737"/>
    </source>
</evidence>
<evidence type="ECO:0000256" key="3">
    <source>
        <dbReference type="ARBA" id="ARBA00022729"/>
    </source>
</evidence>
<feature type="region of interest" description="Disordered" evidence="11">
    <location>
        <begin position="249"/>
        <end position="273"/>
    </location>
</feature>
<feature type="domain" description="PPIase FKBP-type" evidence="13">
    <location>
        <begin position="105"/>
        <end position="194"/>
    </location>
</feature>
<dbReference type="GO" id="GO:0003755">
    <property type="term" value="F:peptidyl-prolyl cis-trans isomerase activity"/>
    <property type="evidence" value="ECO:0007669"/>
    <property type="project" value="UniProtKB-KW"/>
</dbReference>
<dbReference type="InterPro" id="IPR018247">
    <property type="entry name" value="EF_Hand_1_Ca_BS"/>
</dbReference>
<keyword evidence="12" id="KW-0472">Membrane</keyword>
<gene>
    <name evidence="15" type="ORF">ElyMa_006446000</name>
</gene>
<dbReference type="SUPFAM" id="SSF54534">
    <property type="entry name" value="FKBP-like"/>
    <property type="match status" value="1"/>
</dbReference>
<dbReference type="AlphaFoldDB" id="A0AAV4HWB8"/>
<evidence type="ECO:0000256" key="12">
    <source>
        <dbReference type="SAM" id="Phobius"/>
    </source>
</evidence>
<dbReference type="GO" id="GO:0005509">
    <property type="term" value="F:calcium ion binding"/>
    <property type="evidence" value="ECO:0007669"/>
    <property type="project" value="InterPro"/>
</dbReference>
<keyword evidence="7 10" id="KW-0697">Rotamase</keyword>
<evidence type="ECO:0000256" key="1">
    <source>
        <dbReference type="ARBA" id="ARBA00000971"/>
    </source>
</evidence>
<organism evidence="15 16">
    <name type="scientific">Elysia marginata</name>
    <dbReference type="NCBI Taxonomy" id="1093978"/>
    <lineage>
        <taxon>Eukaryota</taxon>
        <taxon>Metazoa</taxon>
        <taxon>Spiralia</taxon>
        <taxon>Lophotrochozoa</taxon>
        <taxon>Mollusca</taxon>
        <taxon>Gastropoda</taxon>
        <taxon>Heterobranchia</taxon>
        <taxon>Euthyneura</taxon>
        <taxon>Panpulmonata</taxon>
        <taxon>Sacoglossa</taxon>
        <taxon>Placobranchoidea</taxon>
        <taxon>Plakobranchidae</taxon>
        <taxon>Elysia</taxon>
    </lineage>
</organism>
<keyword evidence="3" id="KW-0732">Signal</keyword>
<dbReference type="InterPro" id="IPR001179">
    <property type="entry name" value="PPIase_FKBP_dom"/>
</dbReference>
<keyword evidence="9 10" id="KW-0413">Isomerase</keyword>
<feature type="domain" description="EF-hand" evidence="14">
    <location>
        <begin position="201"/>
        <end position="229"/>
    </location>
</feature>
<dbReference type="InterPro" id="IPR002048">
    <property type="entry name" value="EF_hand_dom"/>
</dbReference>
<evidence type="ECO:0000256" key="5">
    <source>
        <dbReference type="ARBA" id="ARBA00022824"/>
    </source>
</evidence>
<evidence type="ECO:0000256" key="10">
    <source>
        <dbReference type="PROSITE-ProRule" id="PRU00277"/>
    </source>
</evidence>
<accession>A0AAV4HWB8</accession>
<keyword evidence="12" id="KW-1133">Transmembrane helix</keyword>
<dbReference type="Pfam" id="PF13499">
    <property type="entry name" value="EF-hand_7"/>
    <property type="match status" value="1"/>
</dbReference>
<evidence type="ECO:0000256" key="9">
    <source>
        <dbReference type="ARBA" id="ARBA00023235"/>
    </source>
</evidence>
<feature type="transmembrane region" description="Helical" evidence="12">
    <location>
        <begin position="21"/>
        <end position="38"/>
    </location>
</feature>
<dbReference type="FunFam" id="3.10.50.40:FF:000006">
    <property type="entry name" value="Peptidyl-prolyl cis-trans isomerase"/>
    <property type="match status" value="1"/>
</dbReference>